<evidence type="ECO:0000313" key="3">
    <source>
        <dbReference type="Proteomes" id="UP000564496"/>
    </source>
</evidence>
<organism evidence="2 3">
    <name type="scientific">Nocardioides panzhihuensis</name>
    <dbReference type="NCBI Taxonomy" id="860243"/>
    <lineage>
        <taxon>Bacteria</taxon>
        <taxon>Bacillati</taxon>
        <taxon>Actinomycetota</taxon>
        <taxon>Actinomycetes</taxon>
        <taxon>Propionibacteriales</taxon>
        <taxon>Nocardioidaceae</taxon>
        <taxon>Nocardioides</taxon>
    </lineage>
</organism>
<evidence type="ECO:0000313" key="2">
    <source>
        <dbReference type="EMBL" id="NYI78016.1"/>
    </source>
</evidence>
<dbReference type="RefSeq" id="WP_246321473.1">
    <property type="nucleotide sequence ID" value="NZ_JACBZR010000001.1"/>
</dbReference>
<dbReference type="PANTHER" id="PTHR42928:SF3">
    <property type="entry name" value="UPF0065 PROTEIN YFLP"/>
    <property type="match status" value="1"/>
</dbReference>
<dbReference type="InterPro" id="IPR042100">
    <property type="entry name" value="Bug_dom1"/>
</dbReference>
<comment type="caution">
    <text evidence="2">The sequence shown here is derived from an EMBL/GenBank/DDBJ whole genome shotgun (WGS) entry which is preliminary data.</text>
</comment>
<comment type="similarity">
    <text evidence="1">Belongs to the UPF0065 (bug) family.</text>
</comment>
<dbReference type="SUPFAM" id="SSF53850">
    <property type="entry name" value="Periplasmic binding protein-like II"/>
    <property type="match status" value="1"/>
</dbReference>
<reference evidence="2 3" key="1">
    <citation type="submission" date="2020-07" db="EMBL/GenBank/DDBJ databases">
        <title>Sequencing the genomes of 1000 actinobacteria strains.</title>
        <authorList>
            <person name="Klenk H.-P."/>
        </authorList>
    </citation>
    <scope>NUCLEOTIDE SEQUENCE [LARGE SCALE GENOMIC DNA]</scope>
    <source>
        <strain evidence="2 3">DSM 26487</strain>
    </source>
</reference>
<dbReference type="Gene3D" id="3.40.190.150">
    <property type="entry name" value="Bordetella uptake gene, domain 1"/>
    <property type="match status" value="1"/>
</dbReference>
<sequence>MSTPTSPSPPRLPLPTQWRRAASIRRTRALAVVLVTCLLAAASACGVTRGEESRDLDMWIPNSPGGGYDQTGRAAVGVLDRENLSGGDIQVTNILGAGGSVAMSRLMSEEGNGNLLMTIGLGVVGSTYSFGVDARPQDATPIAQLIEEQEGVLVPADSPFKTIDDLVEAWRADPESVVVGGGSSPGGPDHLFPMQLAEAAGIEPKKVKYVTYDGGGPLTSALLGHKIEVGFSGLAEFEGQVEAGELRVLATSGDERATGVFADAPTLTESGIDLVFLNWRGVLAPPGISDKRRRELITLLTRMHDSKQWQQALKDNGWTDAFVTGDDFDDLLVEQDQRVASTLKELDLL</sequence>
<accession>A0A7Z0DML6</accession>
<gene>
    <name evidence="2" type="ORF">BJ988_002664</name>
</gene>
<dbReference type="EMBL" id="JACBZR010000001">
    <property type="protein sequence ID" value="NYI78016.1"/>
    <property type="molecule type" value="Genomic_DNA"/>
</dbReference>
<dbReference type="InterPro" id="IPR005064">
    <property type="entry name" value="BUG"/>
</dbReference>
<keyword evidence="3" id="KW-1185">Reference proteome</keyword>
<proteinExistence type="inferred from homology"/>
<dbReference type="CDD" id="cd07012">
    <property type="entry name" value="PBP2_Bug_TTT"/>
    <property type="match status" value="1"/>
</dbReference>
<dbReference type="PIRSF" id="PIRSF017082">
    <property type="entry name" value="YflP"/>
    <property type="match status" value="1"/>
</dbReference>
<dbReference type="PANTHER" id="PTHR42928">
    <property type="entry name" value="TRICARBOXYLATE-BINDING PROTEIN"/>
    <property type="match status" value="1"/>
</dbReference>
<protein>
    <submittedName>
        <fullName evidence="2">Putative tricarboxylic transport membrane protein</fullName>
    </submittedName>
</protein>
<dbReference type="Proteomes" id="UP000564496">
    <property type="component" value="Unassembled WGS sequence"/>
</dbReference>
<evidence type="ECO:0000256" key="1">
    <source>
        <dbReference type="ARBA" id="ARBA00006987"/>
    </source>
</evidence>
<dbReference type="AlphaFoldDB" id="A0A7Z0DML6"/>
<dbReference type="Pfam" id="PF03401">
    <property type="entry name" value="TctC"/>
    <property type="match status" value="1"/>
</dbReference>
<dbReference type="Gene3D" id="3.40.190.10">
    <property type="entry name" value="Periplasmic binding protein-like II"/>
    <property type="match status" value="1"/>
</dbReference>
<name>A0A7Z0DML6_9ACTN</name>